<keyword evidence="8 11" id="KW-0675">Receptor</keyword>
<keyword evidence="7 10" id="KW-0472">Membrane</keyword>
<dbReference type="PANTHER" id="PTHR28097">
    <property type="entry name" value="PHEROMONE A FACTOR RECEPTOR"/>
    <property type="match status" value="1"/>
</dbReference>
<evidence type="ECO:0000256" key="10">
    <source>
        <dbReference type="SAM" id="Phobius"/>
    </source>
</evidence>
<dbReference type="OrthoDB" id="2874149at2759"/>
<keyword evidence="4 10" id="KW-0812">Transmembrane</keyword>
<dbReference type="InParanoid" id="A0A316VCM1"/>
<reference evidence="11 12" key="1">
    <citation type="journal article" date="2018" name="Mol. Biol. Evol.">
        <title>Broad Genomic Sampling Reveals a Smut Pathogenic Ancestry of the Fungal Clade Ustilaginomycotina.</title>
        <authorList>
            <person name="Kijpornyongpan T."/>
            <person name="Mondo S.J."/>
            <person name="Barry K."/>
            <person name="Sandor L."/>
            <person name="Lee J."/>
            <person name="Lipzen A."/>
            <person name="Pangilinan J."/>
            <person name="LaButti K."/>
            <person name="Hainaut M."/>
            <person name="Henrissat B."/>
            <person name="Grigoriev I.V."/>
            <person name="Spatafora J.W."/>
            <person name="Aime M.C."/>
        </authorList>
    </citation>
    <scope>NUCLEOTIDE SEQUENCE [LARGE SCALE GENOMIC DNA]</scope>
    <source>
        <strain evidence="11 12">MCA 3882</strain>
    </source>
</reference>
<feature type="transmembrane region" description="Helical" evidence="10">
    <location>
        <begin position="96"/>
        <end position="115"/>
    </location>
</feature>
<feature type="non-terminal residue" evidence="11">
    <location>
        <position position="1"/>
    </location>
</feature>
<evidence type="ECO:0000256" key="3">
    <source>
        <dbReference type="ARBA" id="ARBA00022507"/>
    </source>
</evidence>
<evidence type="ECO:0000313" key="12">
    <source>
        <dbReference type="Proteomes" id="UP000245771"/>
    </source>
</evidence>
<evidence type="ECO:0000256" key="6">
    <source>
        <dbReference type="ARBA" id="ARBA00023040"/>
    </source>
</evidence>
<feature type="transmembrane region" description="Helical" evidence="10">
    <location>
        <begin position="43"/>
        <end position="64"/>
    </location>
</feature>
<keyword evidence="9" id="KW-0807">Transducer</keyword>
<comment type="similarity">
    <text evidence="2">Belongs to the G-protein coupled receptor 4 family.</text>
</comment>
<dbReference type="InterPro" id="IPR001499">
    <property type="entry name" value="GPCR_STE3"/>
</dbReference>
<dbReference type="RefSeq" id="XP_025353607.1">
    <property type="nucleotide sequence ID" value="XM_025496614.1"/>
</dbReference>
<evidence type="ECO:0000256" key="7">
    <source>
        <dbReference type="ARBA" id="ARBA00023136"/>
    </source>
</evidence>
<sequence>AGVVQYIYPFGFSAGMFALLRKLENIASTRQVSQTVKDKRRSLFIDIFLGIICPLLLVPLRYIVQGHRSDVVIGMMCITPLYASVPALFLSQLPPLLLATTNAILAAIVLHWFILRTRHFSALFHSNGIGLTKRRYLRLMLLSFMEILITWPLNIYVFAYNIKYVAFQPYKSWNYVHAGFNKVYEVPYEGNIPATKAALEIGRWAGIAAGVVFFGFFGLSKQVSNKVLLSGEIELTCSLFTFHSLGWKVSQ</sequence>
<feature type="transmembrane region" description="Helical" evidence="10">
    <location>
        <begin position="201"/>
        <end position="219"/>
    </location>
</feature>
<dbReference type="EMBL" id="KZ819604">
    <property type="protein sequence ID" value="PWN33305.1"/>
    <property type="molecule type" value="Genomic_DNA"/>
</dbReference>
<keyword evidence="12" id="KW-1185">Reference proteome</keyword>
<dbReference type="PRINTS" id="PR00900">
    <property type="entry name" value="PHEROMONEAR"/>
</dbReference>
<evidence type="ECO:0000313" key="11">
    <source>
        <dbReference type="EMBL" id="PWN33305.1"/>
    </source>
</evidence>
<organism evidence="11 12">
    <name type="scientific">Meira miltonrushii</name>
    <dbReference type="NCBI Taxonomy" id="1280837"/>
    <lineage>
        <taxon>Eukaryota</taxon>
        <taxon>Fungi</taxon>
        <taxon>Dikarya</taxon>
        <taxon>Basidiomycota</taxon>
        <taxon>Ustilaginomycotina</taxon>
        <taxon>Exobasidiomycetes</taxon>
        <taxon>Exobasidiales</taxon>
        <taxon>Brachybasidiaceae</taxon>
        <taxon>Meira</taxon>
    </lineage>
</organism>
<evidence type="ECO:0000256" key="5">
    <source>
        <dbReference type="ARBA" id="ARBA00022989"/>
    </source>
</evidence>
<keyword evidence="6" id="KW-0297">G-protein coupled receptor</keyword>
<dbReference type="Proteomes" id="UP000245771">
    <property type="component" value="Unassembled WGS sequence"/>
</dbReference>
<dbReference type="AlphaFoldDB" id="A0A316VCM1"/>
<dbReference type="GO" id="GO:0000750">
    <property type="term" value="P:pheromone-dependent signal transduction involved in conjugation with cellular fusion"/>
    <property type="evidence" value="ECO:0007669"/>
    <property type="project" value="TreeGrafter"/>
</dbReference>
<protein>
    <submittedName>
        <fullName evidence="11">Fungal pheromone STE3G-protein-coupled receptor</fullName>
    </submittedName>
</protein>
<dbReference type="PANTHER" id="PTHR28097:SF1">
    <property type="entry name" value="PHEROMONE A FACTOR RECEPTOR"/>
    <property type="match status" value="1"/>
</dbReference>
<comment type="subcellular location">
    <subcellularLocation>
        <location evidence="1">Membrane</location>
        <topology evidence="1">Multi-pass membrane protein</topology>
    </subcellularLocation>
</comment>
<proteinExistence type="inferred from homology"/>
<dbReference type="GO" id="GO:0004933">
    <property type="term" value="F:mating-type a-factor pheromone receptor activity"/>
    <property type="evidence" value="ECO:0007669"/>
    <property type="project" value="InterPro"/>
</dbReference>
<evidence type="ECO:0000256" key="4">
    <source>
        <dbReference type="ARBA" id="ARBA00022692"/>
    </source>
</evidence>
<evidence type="ECO:0000256" key="9">
    <source>
        <dbReference type="ARBA" id="ARBA00023224"/>
    </source>
</evidence>
<dbReference type="GeneID" id="37018395"/>
<dbReference type="Pfam" id="PF02076">
    <property type="entry name" value="STE3"/>
    <property type="match status" value="1"/>
</dbReference>
<keyword evidence="5 10" id="KW-1133">Transmembrane helix</keyword>
<keyword evidence="3" id="KW-0589">Pheromone response</keyword>
<dbReference type="PRINTS" id="PR00899">
    <property type="entry name" value="GPCRSTE3"/>
</dbReference>
<gene>
    <name evidence="11" type="ORF">FA14DRAFT_123976</name>
</gene>
<evidence type="ECO:0000256" key="8">
    <source>
        <dbReference type="ARBA" id="ARBA00023170"/>
    </source>
</evidence>
<dbReference type="InterPro" id="IPR001546">
    <property type="entry name" value="GPCR_Pheromne_A_rcpt"/>
</dbReference>
<evidence type="ECO:0000256" key="2">
    <source>
        <dbReference type="ARBA" id="ARBA00011085"/>
    </source>
</evidence>
<accession>A0A316VCM1</accession>
<feature type="transmembrane region" description="Helical" evidence="10">
    <location>
        <begin position="136"/>
        <end position="159"/>
    </location>
</feature>
<dbReference type="GO" id="GO:0005886">
    <property type="term" value="C:plasma membrane"/>
    <property type="evidence" value="ECO:0007669"/>
    <property type="project" value="TreeGrafter"/>
</dbReference>
<evidence type="ECO:0000256" key="1">
    <source>
        <dbReference type="ARBA" id="ARBA00004141"/>
    </source>
</evidence>
<name>A0A316VCM1_9BASI</name>